<dbReference type="AlphaFoldDB" id="A0A8H7NPG3"/>
<comment type="caution">
    <text evidence="1">The sequence shown here is derived from an EMBL/GenBank/DDBJ whole genome shotgun (WGS) entry which is preliminary data.</text>
</comment>
<protein>
    <submittedName>
        <fullName evidence="1">Uncharacterized protein</fullName>
    </submittedName>
</protein>
<evidence type="ECO:0000313" key="1">
    <source>
        <dbReference type="EMBL" id="KAF9760014.1"/>
    </source>
</evidence>
<organism evidence="1 2">
    <name type="scientific">Bionectria ochroleuca</name>
    <name type="common">Gliocladium roseum</name>
    <dbReference type="NCBI Taxonomy" id="29856"/>
    <lineage>
        <taxon>Eukaryota</taxon>
        <taxon>Fungi</taxon>
        <taxon>Dikarya</taxon>
        <taxon>Ascomycota</taxon>
        <taxon>Pezizomycotina</taxon>
        <taxon>Sordariomycetes</taxon>
        <taxon>Hypocreomycetidae</taxon>
        <taxon>Hypocreales</taxon>
        <taxon>Bionectriaceae</taxon>
        <taxon>Clonostachys</taxon>
    </lineage>
</organism>
<accession>A0A8H7NPG3</accession>
<dbReference type="Proteomes" id="UP000616885">
    <property type="component" value="Unassembled WGS sequence"/>
</dbReference>
<evidence type="ECO:0000313" key="2">
    <source>
        <dbReference type="Proteomes" id="UP000616885"/>
    </source>
</evidence>
<dbReference type="EMBL" id="JADCTT010000001">
    <property type="protein sequence ID" value="KAF9760014.1"/>
    <property type="molecule type" value="Genomic_DNA"/>
</dbReference>
<sequence length="111" mass="12897">MFENREEEEIQSDWFAVLDHAIHQGRLNLDFLSIDTTFHDDPDWESMPHGPNQLLPFIRSFVNGHVWPLIEGERPVSIPKCLCIEIECYSSAADNVRIWYRSIMAGRGLPK</sequence>
<name>A0A8H7NPG3_BIOOC</name>
<reference evidence="1" key="1">
    <citation type="submission" date="2020-10" db="EMBL/GenBank/DDBJ databases">
        <title>High-Quality Genome Resource of Clonostachys rosea strain S41 by Oxford Nanopore Long-Read Sequencing.</title>
        <authorList>
            <person name="Wang H."/>
        </authorList>
    </citation>
    <scope>NUCLEOTIDE SEQUENCE</scope>
    <source>
        <strain evidence="1">S41</strain>
    </source>
</reference>
<gene>
    <name evidence="1" type="ORF">IM811_001708</name>
</gene>
<proteinExistence type="predicted"/>